<dbReference type="InterPro" id="IPR029058">
    <property type="entry name" value="AB_hydrolase_fold"/>
</dbReference>
<sequence length="285" mass="31282">MTTLQTVQTRFTSVDGLKIAYRRFGKQITFPLLYINHLRGSMDTLDPLLFNAIAKNREVIIYDSFGIGHSEGTVPDSTSVMASIAAKFLAAIGVAQADVIGFSMGGGVAQILAWDYPQLVHKLVLAGTQSAIGDGVVLPPREVLESAGANNDDPPTEQDMLHLFFYPSESSLALGQAWWKRIHERQVNGEERKGYLVGQGARSQLAAIFAFTVDLGNFDRLKDIKAPTLVTNGHTDIMSPTPNSFILQQRIKNAQLVIYPDSGHGHLFQVPELYAQHLELFLSNS</sequence>
<dbReference type="SUPFAM" id="SSF53474">
    <property type="entry name" value="alpha/beta-Hydrolases"/>
    <property type="match status" value="1"/>
</dbReference>
<dbReference type="PANTHER" id="PTHR43433:SF5">
    <property type="entry name" value="AB HYDROLASE-1 DOMAIN-CONTAINING PROTEIN"/>
    <property type="match status" value="1"/>
</dbReference>
<protein>
    <submittedName>
        <fullName evidence="2">Abhydrolase 1</fullName>
    </submittedName>
</protein>
<proteinExistence type="predicted"/>
<dbReference type="AlphaFoldDB" id="A0A866WL74"/>
<dbReference type="Pfam" id="PF00561">
    <property type="entry name" value="Abhydrolase_1"/>
    <property type="match status" value="1"/>
</dbReference>
<organism evidence="2">
    <name type="scientific">Fusarium oxysporum f. sp. apii</name>
    <dbReference type="NCBI Taxonomy" id="224912"/>
    <lineage>
        <taxon>Eukaryota</taxon>
        <taxon>Fungi</taxon>
        <taxon>Dikarya</taxon>
        <taxon>Ascomycota</taxon>
        <taxon>Pezizomycotina</taxon>
        <taxon>Sordariomycetes</taxon>
        <taxon>Hypocreomycetidae</taxon>
        <taxon>Hypocreales</taxon>
        <taxon>Nectriaceae</taxon>
        <taxon>Fusarium</taxon>
        <taxon>Fusarium oxysporum species complex</taxon>
    </lineage>
</organism>
<reference evidence="2" key="1">
    <citation type="submission" date="2020-04" db="EMBL/GenBank/DDBJ databases">
        <title>Genomic differences between the new Fusarium oxysporum f. sp. apii (Foa) race 4 on celery, the less virulent Foa races 2 and 3, and the avirulent on celery f. sp. coriandrii.</title>
        <authorList>
            <person name="Henry P."/>
            <person name="Kaur S."/>
            <person name="Pham Q.A.T."/>
            <person name="Barakat R."/>
            <person name="Brinker S."/>
            <person name="Haensel H."/>
            <person name="Epstein L."/>
        </authorList>
    </citation>
    <scope>NUCLEOTIDE SEQUENCE</scope>
    <source>
        <strain evidence="2">FoaR4-274.AC</strain>
    </source>
</reference>
<dbReference type="Gene3D" id="3.40.50.1820">
    <property type="entry name" value="alpha/beta hydrolase"/>
    <property type="match status" value="1"/>
</dbReference>
<evidence type="ECO:0000313" key="2">
    <source>
        <dbReference type="EMBL" id="QOE88864.1"/>
    </source>
</evidence>
<dbReference type="InterPro" id="IPR050471">
    <property type="entry name" value="AB_hydrolase"/>
</dbReference>
<keyword evidence="2" id="KW-0378">Hydrolase</keyword>
<feature type="domain" description="AB hydrolase-1" evidence="1">
    <location>
        <begin position="49"/>
        <end position="265"/>
    </location>
</feature>
<accession>A0A866WL74</accession>
<dbReference type="PRINTS" id="PR00111">
    <property type="entry name" value="ABHYDROLASE"/>
</dbReference>
<dbReference type="EMBL" id="MT364400">
    <property type="protein sequence ID" value="QOE88864.1"/>
    <property type="molecule type" value="Genomic_DNA"/>
</dbReference>
<dbReference type="InterPro" id="IPR000073">
    <property type="entry name" value="AB_hydrolase_1"/>
</dbReference>
<evidence type="ECO:0000259" key="1">
    <source>
        <dbReference type="Pfam" id="PF00561"/>
    </source>
</evidence>
<dbReference type="PANTHER" id="PTHR43433">
    <property type="entry name" value="HYDROLASE, ALPHA/BETA FOLD FAMILY PROTEIN"/>
    <property type="match status" value="1"/>
</dbReference>
<name>A0A866WL74_FUSOX</name>
<dbReference type="GO" id="GO:0016787">
    <property type="term" value="F:hydrolase activity"/>
    <property type="evidence" value="ECO:0007669"/>
    <property type="project" value="UniProtKB-KW"/>
</dbReference>